<dbReference type="InterPro" id="IPR003594">
    <property type="entry name" value="HATPase_dom"/>
</dbReference>
<sequence length="171" mass="18331">MTSTATNSAATAQQRPRPSSTSLVRRPGAADRGVELCIPRSSPPGLDGAGEMSESDRPWPGRVRRIGRAQLREWRLDSLCEPVELCLSELVTNAMRYGRGPVVGVRLYRAASDLFIEVTDGSPARPVLSVAGSDDERGRGLVLVDAVAGSWGVTEDGTGTWCRLSVPEEQP</sequence>
<dbReference type="InterPro" id="IPR050267">
    <property type="entry name" value="Anti-sigma-factor_SerPK"/>
</dbReference>
<proteinExistence type="predicted"/>
<evidence type="ECO:0000313" key="4">
    <source>
        <dbReference type="EMBL" id="WTZ00429.1"/>
    </source>
</evidence>
<gene>
    <name evidence="4" type="ORF">OG626_36860</name>
</gene>
<feature type="compositionally biased region" description="Polar residues" evidence="2">
    <location>
        <begin position="13"/>
        <end position="23"/>
    </location>
</feature>
<dbReference type="GO" id="GO:0005524">
    <property type="term" value="F:ATP binding"/>
    <property type="evidence" value="ECO:0007669"/>
    <property type="project" value="UniProtKB-KW"/>
</dbReference>
<dbReference type="PANTHER" id="PTHR35526:SF3">
    <property type="entry name" value="ANTI-SIGMA-F FACTOR RSBW"/>
    <property type="match status" value="1"/>
</dbReference>
<keyword evidence="4" id="KW-0614">Plasmid</keyword>
<evidence type="ECO:0000256" key="2">
    <source>
        <dbReference type="SAM" id="MobiDB-lite"/>
    </source>
</evidence>
<organism evidence="4">
    <name type="scientific">Streptomyces sp. NBC_01401</name>
    <dbReference type="NCBI Taxonomy" id="2903854"/>
    <lineage>
        <taxon>Bacteria</taxon>
        <taxon>Bacillati</taxon>
        <taxon>Actinomycetota</taxon>
        <taxon>Actinomycetes</taxon>
        <taxon>Kitasatosporales</taxon>
        <taxon>Streptomycetaceae</taxon>
        <taxon>Streptomyces</taxon>
    </lineage>
</organism>
<dbReference type="PANTHER" id="PTHR35526">
    <property type="entry name" value="ANTI-SIGMA-F FACTOR RSBW-RELATED"/>
    <property type="match status" value="1"/>
</dbReference>
<keyword evidence="4" id="KW-0547">Nucleotide-binding</keyword>
<keyword evidence="1" id="KW-0418">Kinase</keyword>
<reference evidence="4" key="1">
    <citation type="submission" date="2022-10" db="EMBL/GenBank/DDBJ databases">
        <title>The complete genomes of actinobacterial strains from the NBC collection.</title>
        <authorList>
            <person name="Joergensen T.S."/>
            <person name="Alvarez Arevalo M."/>
            <person name="Sterndorff E.B."/>
            <person name="Faurdal D."/>
            <person name="Vuksanovic O."/>
            <person name="Mourched A.-S."/>
            <person name="Charusanti P."/>
            <person name="Shaw S."/>
            <person name="Blin K."/>
            <person name="Weber T."/>
        </authorList>
    </citation>
    <scope>NUCLEOTIDE SEQUENCE</scope>
    <source>
        <strain evidence="4">NBC_01401</strain>
        <plasmid evidence="4">unnamed1</plasmid>
    </source>
</reference>
<name>A0AAU3H6B7_9ACTN</name>
<feature type="region of interest" description="Disordered" evidence="2">
    <location>
        <begin position="1"/>
        <end position="60"/>
    </location>
</feature>
<protein>
    <submittedName>
        <fullName evidence="4">ATP-binding protein</fullName>
    </submittedName>
</protein>
<evidence type="ECO:0000259" key="3">
    <source>
        <dbReference type="Pfam" id="PF13581"/>
    </source>
</evidence>
<feature type="domain" description="Histidine kinase/HSP90-like ATPase" evidence="3">
    <location>
        <begin position="63"/>
        <end position="165"/>
    </location>
</feature>
<dbReference type="InterPro" id="IPR036890">
    <property type="entry name" value="HATPase_C_sf"/>
</dbReference>
<accession>A0AAU3H6B7</accession>
<dbReference type="Pfam" id="PF13581">
    <property type="entry name" value="HATPase_c_2"/>
    <property type="match status" value="1"/>
</dbReference>
<dbReference type="AlphaFoldDB" id="A0AAU3H6B7"/>
<keyword evidence="4" id="KW-0067">ATP-binding</keyword>
<dbReference type="SUPFAM" id="SSF55874">
    <property type="entry name" value="ATPase domain of HSP90 chaperone/DNA topoisomerase II/histidine kinase"/>
    <property type="match status" value="1"/>
</dbReference>
<dbReference type="GO" id="GO:0004674">
    <property type="term" value="F:protein serine/threonine kinase activity"/>
    <property type="evidence" value="ECO:0007669"/>
    <property type="project" value="UniProtKB-KW"/>
</dbReference>
<dbReference type="CDD" id="cd16936">
    <property type="entry name" value="HATPase_RsbW-like"/>
    <property type="match status" value="1"/>
</dbReference>
<evidence type="ECO:0000256" key="1">
    <source>
        <dbReference type="ARBA" id="ARBA00022527"/>
    </source>
</evidence>
<geneLocation type="plasmid" evidence="4">
    <name>unnamed1</name>
</geneLocation>
<dbReference type="Gene3D" id="3.30.565.10">
    <property type="entry name" value="Histidine kinase-like ATPase, C-terminal domain"/>
    <property type="match status" value="1"/>
</dbReference>
<dbReference type="EMBL" id="CP109536">
    <property type="protein sequence ID" value="WTZ00429.1"/>
    <property type="molecule type" value="Genomic_DNA"/>
</dbReference>
<keyword evidence="1" id="KW-0808">Transferase</keyword>
<keyword evidence="1" id="KW-0723">Serine/threonine-protein kinase</keyword>
<feature type="compositionally biased region" description="Low complexity" evidence="2">
    <location>
        <begin position="1"/>
        <end position="12"/>
    </location>
</feature>